<proteinExistence type="predicted"/>
<dbReference type="InParanoid" id="O66635"/>
<dbReference type="KEGG" id="aae:aq_281"/>
<evidence type="ECO:0000313" key="7">
    <source>
        <dbReference type="Proteomes" id="UP000000798"/>
    </source>
</evidence>
<name>O66635_AQUAE</name>
<dbReference type="EnsemblBacteria" id="AAC06593">
    <property type="protein sequence ID" value="AAC06593"/>
    <property type="gene ID" value="aq_281"/>
</dbReference>
<dbReference type="PANTHER" id="PTHR43479">
    <property type="entry name" value="ACREF/ENVCD OPERON REPRESSOR-RELATED"/>
    <property type="match status" value="1"/>
</dbReference>
<evidence type="ECO:0000256" key="1">
    <source>
        <dbReference type="ARBA" id="ARBA00023015"/>
    </source>
</evidence>
<keyword evidence="3" id="KW-0804">Transcription</keyword>
<dbReference type="FunFam" id="1.10.10.60:FF:000141">
    <property type="entry name" value="TetR family transcriptional regulator"/>
    <property type="match status" value="1"/>
</dbReference>
<dbReference type="PRINTS" id="PR00455">
    <property type="entry name" value="HTHTETR"/>
</dbReference>
<dbReference type="OrthoDB" id="13453at2"/>
<dbReference type="GO" id="GO:0003700">
    <property type="term" value="F:DNA-binding transcription factor activity"/>
    <property type="evidence" value="ECO:0000318"/>
    <property type="project" value="GO_Central"/>
</dbReference>
<dbReference type="HOGENOM" id="CLU_069356_12_2_0"/>
<gene>
    <name evidence="6" type="primary">acrR3</name>
    <name evidence="6" type="ordered locus">aq_281</name>
</gene>
<protein>
    <submittedName>
        <fullName evidence="6">Transcriptional regulator (TetR/AcrR family)</fullName>
    </submittedName>
</protein>
<dbReference type="InterPro" id="IPR036271">
    <property type="entry name" value="Tet_transcr_reg_TetR-rel_C_sf"/>
</dbReference>
<organism evidence="6 7">
    <name type="scientific">Aquifex aeolicus (strain VF5)</name>
    <dbReference type="NCBI Taxonomy" id="224324"/>
    <lineage>
        <taxon>Bacteria</taxon>
        <taxon>Pseudomonadati</taxon>
        <taxon>Aquificota</taxon>
        <taxon>Aquificia</taxon>
        <taxon>Aquificales</taxon>
        <taxon>Aquificaceae</taxon>
        <taxon>Aquifex</taxon>
    </lineage>
</organism>
<dbReference type="FunCoup" id="O66635">
    <property type="interactions" value="97"/>
</dbReference>
<dbReference type="PIR" id="G70325">
    <property type="entry name" value="G70325"/>
</dbReference>
<evidence type="ECO:0000256" key="3">
    <source>
        <dbReference type="ARBA" id="ARBA00023163"/>
    </source>
</evidence>
<accession>O66635</accession>
<dbReference type="InterPro" id="IPR050624">
    <property type="entry name" value="HTH-type_Tx_Regulator"/>
</dbReference>
<evidence type="ECO:0000313" key="6">
    <source>
        <dbReference type="EMBL" id="AAC06593.1"/>
    </source>
</evidence>
<dbReference type="GO" id="GO:0000976">
    <property type="term" value="F:transcription cis-regulatory region binding"/>
    <property type="evidence" value="ECO:0000318"/>
    <property type="project" value="GO_Central"/>
</dbReference>
<evidence type="ECO:0000259" key="5">
    <source>
        <dbReference type="PROSITE" id="PS50977"/>
    </source>
</evidence>
<dbReference type="PANTHER" id="PTHR43479:SF11">
    <property type="entry name" value="ACREF_ENVCD OPERON REPRESSOR-RELATED"/>
    <property type="match status" value="1"/>
</dbReference>
<dbReference type="InterPro" id="IPR009057">
    <property type="entry name" value="Homeodomain-like_sf"/>
</dbReference>
<dbReference type="STRING" id="224324.aq_281"/>
<feature type="DNA-binding region" description="H-T-H motif" evidence="4">
    <location>
        <begin position="29"/>
        <end position="48"/>
    </location>
</feature>
<reference evidence="6 7" key="1">
    <citation type="journal article" date="1998" name="Nature">
        <title>The complete genome of the hyperthermophilic bacterium Aquifex aeolicus.</title>
        <authorList>
            <person name="Deckert G."/>
            <person name="Warren P.V."/>
            <person name="Gaasterland T."/>
            <person name="Young W.G."/>
            <person name="Lenox A.L."/>
            <person name="Graham D.E."/>
            <person name="Overbeek R."/>
            <person name="Snead M.A."/>
            <person name="Keller M."/>
            <person name="Aujay M."/>
            <person name="Huber R."/>
            <person name="Feldman R.A."/>
            <person name="Short J.M."/>
            <person name="Olson G.J."/>
            <person name="Swanson R.V."/>
        </authorList>
    </citation>
    <scope>NUCLEOTIDE SEQUENCE [LARGE SCALE GENOMIC DNA]</scope>
    <source>
        <strain evidence="6 7">VF5</strain>
    </source>
</reference>
<dbReference type="EMBL" id="AE000657">
    <property type="protein sequence ID" value="AAC06593.1"/>
    <property type="molecule type" value="Genomic_DNA"/>
</dbReference>
<dbReference type="Proteomes" id="UP000000798">
    <property type="component" value="Chromosome"/>
</dbReference>
<sequence>MNDMSVQTRERIIKAAAKEFAEKGFYNTQISHIVESAGVARGTFYIYFKSKEEVFEEILKKVVEDLKERIKPVDISRDPVEQVKENVKRVIDYALENRELAKIILFRSCEPNYAKIIDCFFEDVVNLISRSLEKGIKLGILKPHDTEVVARVILGGVKEVIKSLICKRKLIQKKLRMNF</sequence>
<keyword evidence="1" id="KW-0805">Transcription regulation</keyword>
<dbReference type="AlphaFoldDB" id="O66635"/>
<dbReference type="Pfam" id="PF00440">
    <property type="entry name" value="TetR_N"/>
    <property type="match status" value="1"/>
</dbReference>
<feature type="domain" description="HTH tetR-type" evidence="5">
    <location>
        <begin position="6"/>
        <end position="66"/>
    </location>
</feature>
<dbReference type="PROSITE" id="PS50977">
    <property type="entry name" value="HTH_TETR_2"/>
    <property type="match status" value="1"/>
</dbReference>
<dbReference type="eggNOG" id="COG1309">
    <property type="taxonomic scope" value="Bacteria"/>
</dbReference>
<dbReference type="SUPFAM" id="SSF46689">
    <property type="entry name" value="Homeodomain-like"/>
    <property type="match status" value="1"/>
</dbReference>
<evidence type="ECO:0000256" key="4">
    <source>
        <dbReference type="PROSITE-ProRule" id="PRU00335"/>
    </source>
</evidence>
<keyword evidence="2 4" id="KW-0238">DNA-binding</keyword>
<dbReference type="InterPro" id="IPR001647">
    <property type="entry name" value="HTH_TetR"/>
</dbReference>
<evidence type="ECO:0000256" key="2">
    <source>
        <dbReference type="ARBA" id="ARBA00023125"/>
    </source>
</evidence>
<dbReference type="SUPFAM" id="SSF48498">
    <property type="entry name" value="Tetracyclin repressor-like, C-terminal domain"/>
    <property type="match status" value="1"/>
</dbReference>
<dbReference type="PATRIC" id="fig|224324.8.peg.233"/>
<dbReference type="Gene3D" id="1.10.357.10">
    <property type="entry name" value="Tetracycline Repressor, domain 2"/>
    <property type="match status" value="1"/>
</dbReference>
<keyword evidence="7" id="KW-1185">Reference proteome</keyword>
<dbReference type="GO" id="GO:0006355">
    <property type="term" value="P:regulation of DNA-templated transcription"/>
    <property type="evidence" value="ECO:0000318"/>
    <property type="project" value="GO_Central"/>
</dbReference>